<dbReference type="Gene3D" id="3.40.50.12780">
    <property type="entry name" value="N-terminal domain of ligase-like"/>
    <property type="match status" value="1"/>
</dbReference>
<protein>
    <submittedName>
        <fullName evidence="1">Phenylacetate--CoA ligase family protein</fullName>
    </submittedName>
</protein>
<evidence type="ECO:0000313" key="1">
    <source>
        <dbReference type="EMBL" id="MDA0140938.1"/>
    </source>
</evidence>
<dbReference type="GO" id="GO:0016874">
    <property type="term" value="F:ligase activity"/>
    <property type="evidence" value="ECO:0007669"/>
    <property type="project" value="UniProtKB-KW"/>
</dbReference>
<organism evidence="1 2">
    <name type="scientific">Solirubrobacter deserti</name>
    <dbReference type="NCBI Taxonomy" id="2282478"/>
    <lineage>
        <taxon>Bacteria</taxon>
        <taxon>Bacillati</taxon>
        <taxon>Actinomycetota</taxon>
        <taxon>Thermoleophilia</taxon>
        <taxon>Solirubrobacterales</taxon>
        <taxon>Solirubrobacteraceae</taxon>
        <taxon>Solirubrobacter</taxon>
    </lineage>
</organism>
<dbReference type="SUPFAM" id="SSF56801">
    <property type="entry name" value="Acetyl-CoA synthetase-like"/>
    <property type="match status" value="1"/>
</dbReference>
<accession>A0ABT4RRB1</accession>
<name>A0ABT4RRB1_9ACTN</name>
<keyword evidence="1" id="KW-0436">Ligase</keyword>
<gene>
    <name evidence="1" type="ORF">OJ962_25810</name>
</gene>
<dbReference type="Proteomes" id="UP001147700">
    <property type="component" value="Unassembled WGS sequence"/>
</dbReference>
<reference evidence="1" key="1">
    <citation type="submission" date="2022-10" db="EMBL/GenBank/DDBJ databases">
        <title>The WGS of Solirubrobacter sp. CPCC 204708.</title>
        <authorList>
            <person name="Jiang Z."/>
        </authorList>
    </citation>
    <scope>NUCLEOTIDE SEQUENCE</scope>
    <source>
        <strain evidence="1">CPCC 204708</strain>
    </source>
</reference>
<dbReference type="InterPro" id="IPR053158">
    <property type="entry name" value="CapK_Type1_Caps_Biosynth"/>
</dbReference>
<proteinExistence type="predicted"/>
<keyword evidence="2" id="KW-1185">Reference proteome</keyword>
<dbReference type="PANTHER" id="PTHR36932:SF1">
    <property type="entry name" value="CAPSULAR POLYSACCHARIDE BIOSYNTHESIS PROTEIN"/>
    <property type="match status" value="1"/>
</dbReference>
<dbReference type="RefSeq" id="WP_202958357.1">
    <property type="nucleotide sequence ID" value="NZ_JAPCID010000047.1"/>
</dbReference>
<comment type="caution">
    <text evidence="1">The sequence shown here is derived from an EMBL/GenBank/DDBJ whole genome shotgun (WGS) entry which is preliminary data.</text>
</comment>
<sequence length="387" mass="43329">MTRLLDFAVALRQSRALLAREREPFSAFQQQRFDTLVEHARRRSPFYRDWDGAPLDKATMMEHFDAIVTDPRLRRDERYLGDYRVMTTSGSSGLKGLFVYDRAGWTGIMAQFLRYSATVGIEPRFPRRLRIGAVVSPTGTHMSRRCASAVDVGVHRVLGLAVTQPLREIVSRLNAFQPQSLNTFPTMALELAEEQRAGRLRIAPELISTSSELLTPEMADRIEETWCVRPYSLYATTEGLWGVDCEHHAGIHLFEDMVRVENVDEHGRAVPDGAPGAKLLVPNLFNFVQPLLRLEIADAVTIAAEPCACGRTLRRLESVAGRAHDVLELGDVRVQPLHFGVIARDRDVVEFQVVQTGPSSVRVLVVARGDVQARLRERCSNGCAGWA</sequence>
<dbReference type="PANTHER" id="PTHR36932">
    <property type="entry name" value="CAPSULAR POLYSACCHARIDE BIOSYNTHESIS PROTEIN"/>
    <property type="match status" value="1"/>
</dbReference>
<evidence type="ECO:0000313" key="2">
    <source>
        <dbReference type="Proteomes" id="UP001147700"/>
    </source>
</evidence>
<dbReference type="InterPro" id="IPR042099">
    <property type="entry name" value="ANL_N_sf"/>
</dbReference>
<dbReference type="EMBL" id="JAPCID010000047">
    <property type="protein sequence ID" value="MDA0140938.1"/>
    <property type="molecule type" value="Genomic_DNA"/>
</dbReference>